<dbReference type="Pfam" id="PF07995">
    <property type="entry name" value="GSDH"/>
    <property type="match status" value="1"/>
</dbReference>
<dbReference type="PATRIC" id="fig|1255043.3.peg.2962"/>
<dbReference type="Proteomes" id="UP000010809">
    <property type="component" value="Chromosome"/>
</dbReference>
<dbReference type="InterPro" id="IPR012938">
    <property type="entry name" value="Glc/Sorbosone_DH"/>
</dbReference>
<keyword evidence="1" id="KW-0732">Signal</keyword>
<dbReference type="PANTHER" id="PTHR19328:SF75">
    <property type="entry name" value="ALDOSE SUGAR DEHYDROGENASE YLII"/>
    <property type="match status" value="1"/>
</dbReference>
<evidence type="ECO:0000259" key="2">
    <source>
        <dbReference type="Pfam" id="PF07995"/>
    </source>
</evidence>
<keyword evidence="4" id="KW-1185">Reference proteome</keyword>
<evidence type="ECO:0000313" key="3">
    <source>
        <dbReference type="EMBL" id="AGA34573.1"/>
    </source>
</evidence>
<dbReference type="KEGG" id="tni:TVNIR_2936"/>
<dbReference type="PANTHER" id="PTHR19328">
    <property type="entry name" value="HEDGEHOG-INTERACTING PROTEIN"/>
    <property type="match status" value="1"/>
</dbReference>
<dbReference type="SUPFAM" id="SSF50952">
    <property type="entry name" value="Soluble quinoprotein glucose dehydrogenase"/>
    <property type="match status" value="1"/>
</dbReference>
<dbReference type="eggNOG" id="COG2133">
    <property type="taxonomic scope" value="Bacteria"/>
</dbReference>
<dbReference type="HOGENOM" id="CLU_012253_1_1_6"/>
<accession>L0DZU4</accession>
<organism evidence="3 4">
    <name type="scientific">Thioalkalivibrio nitratireducens (strain DSM 14787 / UNIQEM 213 / ALEN2)</name>
    <dbReference type="NCBI Taxonomy" id="1255043"/>
    <lineage>
        <taxon>Bacteria</taxon>
        <taxon>Pseudomonadati</taxon>
        <taxon>Pseudomonadota</taxon>
        <taxon>Gammaproteobacteria</taxon>
        <taxon>Chromatiales</taxon>
        <taxon>Ectothiorhodospiraceae</taxon>
        <taxon>Thioalkalivibrio</taxon>
    </lineage>
</organism>
<dbReference type="InterPro" id="IPR011042">
    <property type="entry name" value="6-blade_b-propeller_TolB-like"/>
</dbReference>
<feature type="chain" id="PRO_5003941183" evidence="1">
    <location>
        <begin position="25"/>
        <end position="380"/>
    </location>
</feature>
<dbReference type="EMBL" id="CP003989">
    <property type="protein sequence ID" value="AGA34573.1"/>
    <property type="molecule type" value="Genomic_DNA"/>
</dbReference>
<proteinExistence type="predicted"/>
<dbReference type="RefSeq" id="WP_015259682.1">
    <property type="nucleotide sequence ID" value="NC_019902.2"/>
</dbReference>
<evidence type="ECO:0000313" key="4">
    <source>
        <dbReference type="Proteomes" id="UP000010809"/>
    </source>
</evidence>
<feature type="domain" description="Glucose/Sorbosone dehydrogenase" evidence="2">
    <location>
        <begin position="47"/>
        <end position="375"/>
    </location>
</feature>
<dbReference type="AlphaFoldDB" id="L0DZU4"/>
<dbReference type="Gene3D" id="2.120.10.30">
    <property type="entry name" value="TolB, C-terminal domain"/>
    <property type="match status" value="1"/>
</dbReference>
<reference evidence="3" key="1">
    <citation type="submission" date="2015-12" db="EMBL/GenBank/DDBJ databases">
        <authorList>
            <person name="Tikhonova T.V."/>
            <person name="Pavlov A.R."/>
            <person name="Beletsky A.V."/>
            <person name="Mardanov A.V."/>
            <person name="Sorokin D.Y."/>
            <person name="Ravin N.V."/>
            <person name="Popov V.O."/>
        </authorList>
    </citation>
    <scope>NUCLEOTIDE SEQUENCE</scope>
    <source>
        <strain evidence="3">DSM 14787</strain>
    </source>
</reference>
<sequence>MHKIPPLLGSTLATALLWGTTASAMELIQEIGTEYERLRLVQVVDGLAHPWAVAFLPDGRKLITERARGLYLVENGAKTRVEGVPDFHAQNQGGLLDVVVHPHYEDNGWIYLTYSRGDRNATVPALARARLDGNRLVDVEELFESNEPTRPGRHYGSRVVFLDDDTLLMSIGDRGAEPPRAQDSLDHSGSVVRLNDDGSVPADNPFVGKEGYAPELYTYGNRNIQGIVQHPATGDIWATEHGPRGGDELNLIEPGNNYGWPTATLGRDYRTEGPFPDAETRHRDGMVDPVFEFLPTLAPSGLAVVSGERFPRWEGNLLAGGLRAQRILRLVIENRTVVHAEELLPMTVGRIRDVRQGPDGYIYLLNDAPDAALYRLEPSR</sequence>
<dbReference type="OrthoDB" id="9770043at2"/>
<protein>
    <submittedName>
        <fullName evidence="3">PQQ-dependent oxidoreductase, gdhB family</fullName>
    </submittedName>
</protein>
<dbReference type="InterPro" id="IPR011041">
    <property type="entry name" value="Quinoprot_gluc/sorb_DH_b-prop"/>
</dbReference>
<gene>
    <name evidence="3" type="ordered locus">TVNIR_2936</name>
</gene>
<name>L0DZU4_THIND</name>
<feature type="signal peptide" evidence="1">
    <location>
        <begin position="1"/>
        <end position="24"/>
    </location>
</feature>
<evidence type="ECO:0000256" key="1">
    <source>
        <dbReference type="SAM" id="SignalP"/>
    </source>
</evidence>